<dbReference type="RefSeq" id="XP_008874329.1">
    <property type="nucleotide sequence ID" value="XM_008876107.1"/>
</dbReference>
<accession>A0A024TST3</accession>
<dbReference type="EMBL" id="KI913974">
    <property type="protein sequence ID" value="ETV97083.1"/>
    <property type="molecule type" value="Genomic_DNA"/>
</dbReference>
<proteinExistence type="predicted"/>
<keyword evidence="1" id="KW-0732">Signal</keyword>
<gene>
    <name evidence="2" type="ORF">H310_09904</name>
</gene>
<feature type="signal peptide" evidence="1">
    <location>
        <begin position="1"/>
        <end position="24"/>
    </location>
</feature>
<dbReference type="VEuPathDB" id="FungiDB:H310_09904"/>
<reference evidence="2" key="1">
    <citation type="submission" date="2013-12" db="EMBL/GenBank/DDBJ databases">
        <title>The Genome Sequence of Aphanomyces invadans NJM9701.</title>
        <authorList>
            <consortium name="The Broad Institute Genomics Platform"/>
            <person name="Russ C."/>
            <person name="Tyler B."/>
            <person name="van West P."/>
            <person name="Dieguez-Uribeondo J."/>
            <person name="Young S.K."/>
            <person name="Zeng Q."/>
            <person name="Gargeya S."/>
            <person name="Fitzgerald M."/>
            <person name="Abouelleil A."/>
            <person name="Alvarado L."/>
            <person name="Chapman S.B."/>
            <person name="Gainer-Dewar J."/>
            <person name="Goldberg J."/>
            <person name="Griggs A."/>
            <person name="Gujja S."/>
            <person name="Hansen M."/>
            <person name="Howarth C."/>
            <person name="Imamovic A."/>
            <person name="Ireland A."/>
            <person name="Larimer J."/>
            <person name="McCowan C."/>
            <person name="Murphy C."/>
            <person name="Pearson M."/>
            <person name="Poon T.W."/>
            <person name="Priest M."/>
            <person name="Roberts A."/>
            <person name="Saif S."/>
            <person name="Shea T."/>
            <person name="Sykes S."/>
            <person name="Wortman J."/>
            <person name="Nusbaum C."/>
            <person name="Birren B."/>
        </authorList>
    </citation>
    <scope>NUCLEOTIDE SEQUENCE [LARGE SCALE GENOMIC DNA]</scope>
    <source>
        <strain evidence="2">NJM9701</strain>
    </source>
</reference>
<dbReference type="OrthoDB" id="78792at2759"/>
<evidence type="ECO:0008006" key="3">
    <source>
        <dbReference type="Google" id="ProtNLM"/>
    </source>
</evidence>
<organism evidence="2">
    <name type="scientific">Aphanomyces invadans</name>
    <dbReference type="NCBI Taxonomy" id="157072"/>
    <lineage>
        <taxon>Eukaryota</taxon>
        <taxon>Sar</taxon>
        <taxon>Stramenopiles</taxon>
        <taxon>Oomycota</taxon>
        <taxon>Saprolegniomycetes</taxon>
        <taxon>Saprolegniales</taxon>
        <taxon>Verrucalvaceae</taxon>
        <taxon>Aphanomyces</taxon>
    </lineage>
</organism>
<evidence type="ECO:0000256" key="1">
    <source>
        <dbReference type="SAM" id="SignalP"/>
    </source>
</evidence>
<evidence type="ECO:0000313" key="2">
    <source>
        <dbReference type="EMBL" id="ETV97083.1"/>
    </source>
</evidence>
<dbReference type="GeneID" id="20086954"/>
<sequence length="1349" mass="145130">MRGNWRVWSTAVLVAATFVPCAHGDFMPFSMNVATSSRSVQVHILMSQSASLHDLNNHSTSITSAFHEFLTRAGQTDTTVTVVDASIVGQPELSLYAKGELEVTLDVALTSTASRSQVLEATHGSVTWSGVKTNVASVLWDTSFGNIPRFPEAPYVSLYLVMAHEVAPSVWLRIRVKHAVAFVLGVSPASLHISTDWAVHTPLNVYNQPTTVVLVVVELTPSRASHRDEIVQTVNSQRVALQASIRVFANLTLLASSIQSDADAFRAQSTYPLSLAVQPLLYRTPHYFAAWEINTDDRHSKSSSIYLQSFARQTPYSFQTIHQDIATLAAALNAATTSVHLPVWQFNRLIVLPTAQPWPPLANTTEYPGASLVIDLVVDATDDSISAVLEQTQHVVADFASTWAMRDTNMVAPTAATTWTPHLTFACGGPLTHSIAHVRVALAALFNVSYSALECVSTFNESTLWELDVRDPWHRVNMITRFNTVELWHDAFLPFLDSPPPNCTLEESADGVFSALPLLYPSSAAPWNDVAAQDGPSACLAMSQIPLARPATGEAYGSPPSGECVWELCVELSLMSAGSPPLVLDLVEASPNVVFVEPYATSLLLDQFATWTLQTSLDVLDVVLYFRFANTHPPVDDPSNTSDVVVRLHVYDADNVREVTASSVVGAPVRLVTRQRELPFEDDASSPVAVTLHLPHLDPPANPILPNPECDFLVEQCHNSTACLNQYNCMPYLIFSQMLLDDESTAGTMSDITDNVLSCFHDSTDAASWQVHAAAIQCAISRPHYFHHTSTVMTVFQQPVMPRQTWQLVADATLLLTLELKDASVVLTIDQTTSEQLLARQIFDLVTAEAAAVQVDVHQALVPSTDGSTTPRIGWEVVVEYLNYVGELPQATYSASSGVATMSQVNPRLVLAVVPTPYPLSPSSPPAPTPSLPAIPFVGAVDRCVRCHDRLLACMQTPACAAIFECAVTSRSLLAFPLGYVETTTPDALGTCQDRASSNAAWRQFVATRACFAQRNCPTGTNAVDRMVTLTITSASHTLRLPRQAVSTRLVYRLDNGTVVASARWTNTSACASLATTLQGQLMAVTSISSVLVDWDTSAAEDVLTIVYKDHVGRLPRLAVVTSGQGLAHRIVASEASLVQTIQPLNTSQYIVGPTPCPCGTFGTTFAGALASVATSLSSSQPFDDISSLLETSATPADLVVTSCYAASSCPLVPPLAHSAVVITLTPTIVTLLVYPTSTGLATSTYSADFTLGTVPAILRVTPTTTAASLLQSLLAQDATLSPDASVDLSCDVAGVCRATLLLPYIAGPLPSIDVQTTTNANVNAFTSFPNHVDATTPQRLQRVTLRLF</sequence>
<name>A0A024TST3_9STRA</name>
<feature type="chain" id="PRO_5001537762" description="Secreted protein" evidence="1">
    <location>
        <begin position="25"/>
        <end position="1349"/>
    </location>
</feature>
<protein>
    <recommendedName>
        <fullName evidence="3">Secreted protein</fullName>
    </recommendedName>
</protein>